<dbReference type="Proteomes" id="UP000602759">
    <property type="component" value="Unassembled WGS sequence"/>
</dbReference>
<dbReference type="InterPro" id="IPR051446">
    <property type="entry name" value="HTH_trans_reg/aminotransferase"/>
</dbReference>
<evidence type="ECO:0000259" key="6">
    <source>
        <dbReference type="PROSITE" id="PS50949"/>
    </source>
</evidence>
<keyword evidence="7" id="KW-0032">Aminotransferase</keyword>
<protein>
    <submittedName>
        <fullName evidence="7">PLP-dependent aminotransferase family protein</fullName>
    </submittedName>
</protein>
<dbReference type="InterPro" id="IPR000524">
    <property type="entry name" value="Tscrpt_reg_HTH_GntR"/>
</dbReference>
<dbReference type="SUPFAM" id="SSF53383">
    <property type="entry name" value="PLP-dependent transferases"/>
    <property type="match status" value="1"/>
</dbReference>
<keyword evidence="3" id="KW-0805">Transcription regulation</keyword>
<dbReference type="InterPro" id="IPR036390">
    <property type="entry name" value="WH_DNA-bd_sf"/>
</dbReference>
<dbReference type="Gene3D" id="3.40.640.10">
    <property type="entry name" value="Type I PLP-dependent aspartate aminotransferase-like (Major domain)"/>
    <property type="match status" value="1"/>
</dbReference>
<dbReference type="Gene3D" id="1.10.10.10">
    <property type="entry name" value="Winged helix-like DNA-binding domain superfamily/Winged helix DNA-binding domain"/>
    <property type="match status" value="1"/>
</dbReference>
<evidence type="ECO:0000256" key="3">
    <source>
        <dbReference type="ARBA" id="ARBA00023015"/>
    </source>
</evidence>
<dbReference type="PROSITE" id="PS50949">
    <property type="entry name" value="HTH_GNTR"/>
    <property type="match status" value="1"/>
</dbReference>
<dbReference type="GO" id="GO:0008483">
    <property type="term" value="F:transaminase activity"/>
    <property type="evidence" value="ECO:0007669"/>
    <property type="project" value="UniProtKB-KW"/>
</dbReference>
<dbReference type="PANTHER" id="PTHR46577:SF2">
    <property type="entry name" value="TRANSCRIPTIONAL REGULATORY PROTEIN"/>
    <property type="match status" value="1"/>
</dbReference>
<evidence type="ECO:0000256" key="5">
    <source>
        <dbReference type="ARBA" id="ARBA00023163"/>
    </source>
</evidence>
<dbReference type="SMART" id="SM00345">
    <property type="entry name" value="HTH_GNTR"/>
    <property type="match status" value="1"/>
</dbReference>
<keyword evidence="8" id="KW-1185">Reference proteome</keyword>
<evidence type="ECO:0000256" key="1">
    <source>
        <dbReference type="ARBA" id="ARBA00005384"/>
    </source>
</evidence>
<keyword evidence="4" id="KW-0238">DNA-binding</keyword>
<organism evidence="7 8">
    <name type="scientific">Sphingobacterium micropteri</name>
    <dbReference type="NCBI Taxonomy" id="2763501"/>
    <lineage>
        <taxon>Bacteria</taxon>
        <taxon>Pseudomonadati</taxon>
        <taxon>Bacteroidota</taxon>
        <taxon>Sphingobacteriia</taxon>
        <taxon>Sphingobacteriales</taxon>
        <taxon>Sphingobacteriaceae</taxon>
        <taxon>Sphingobacterium</taxon>
    </lineage>
</organism>
<reference evidence="7 8" key="1">
    <citation type="submission" date="2020-08" db="EMBL/GenBank/DDBJ databases">
        <title>Sphingobacterium sp. DN00404 isolated from aquaculture water.</title>
        <authorList>
            <person name="Zhang M."/>
        </authorList>
    </citation>
    <scope>NUCLEOTIDE SEQUENCE [LARGE SCALE GENOMIC DNA]</scope>
    <source>
        <strain evidence="7 8">DN00404</strain>
    </source>
</reference>
<keyword evidence="7" id="KW-0808">Transferase</keyword>
<dbReference type="Pfam" id="PF00392">
    <property type="entry name" value="GntR"/>
    <property type="match status" value="1"/>
</dbReference>
<gene>
    <name evidence="7" type="ORF">H8B06_05630</name>
</gene>
<dbReference type="Pfam" id="PF00155">
    <property type="entry name" value="Aminotran_1_2"/>
    <property type="match status" value="1"/>
</dbReference>
<evidence type="ECO:0000256" key="2">
    <source>
        <dbReference type="ARBA" id="ARBA00022898"/>
    </source>
</evidence>
<dbReference type="CDD" id="cd00609">
    <property type="entry name" value="AAT_like"/>
    <property type="match status" value="1"/>
</dbReference>
<dbReference type="RefSeq" id="WP_190993311.1">
    <property type="nucleotide sequence ID" value="NZ_JACOIK010000003.1"/>
</dbReference>
<name>A0ABR7YM89_9SPHI</name>
<sequence>MAVQTLPFSTLIAVDRQSAIPIFRQIANSLIKLIRKGKIKPGYQLPATRDMASMLKLNRTTIVAAYEEMQIQGWLEVIKRKGNFVTQHLPLTCPKSFEENKQEKFLSLDQKIFYRQIAVRQPLTRQLKPYQLMINDGYPDARIAPLDLIIDRYKFLSGRTNVHNRLLADGSKGSNLLRTELAQFLSKTRALDITPEQVLITQGAQLAIYVAASMILQPGSTVVVGDLNYPLADRLFEQLGAKLMRVKVDQNGIDIDAIENICKQSVPSLLYIVPHHHHPTTVTLSAARRNKLLDVIRRYRLPVIEDDYDYDFHYENAPILPLASAEHDNFVLYIGSISKTLSPTVRLGYLIGAEDFIWQAAKLKQVIDIRGDVLFEESVGHLFNSGEMQRHLRRSVKLYKCRRDDFCEILNSSLGDRAKFNVPNGGMAVWTLFDPGYSIPELSERLAAQGIYLNDGSIYKYKDDTNGMRLGFASLNTNEMQSFAHALKKSR</sequence>
<evidence type="ECO:0000313" key="8">
    <source>
        <dbReference type="Proteomes" id="UP000602759"/>
    </source>
</evidence>
<dbReference type="SUPFAM" id="SSF46785">
    <property type="entry name" value="Winged helix' DNA-binding domain"/>
    <property type="match status" value="1"/>
</dbReference>
<comment type="similarity">
    <text evidence="1">In the C-terminal section; belongs to the class-I pyridoxal-phosphate-dependent aminotransferase family.</text>
</comment>
<dbReference type="InterPro" id="IPR015421">
    <property type="entry name" value="PyrdxlP-dep_Trfase_major"/>
</dbReference>
<keyword evidence="2" id="KW-0663">Pyridoxal phosphate</keyword>
<dbReference type="PANTHER" id="PTHR46577">
    <property type="entry name" value="HTH-TYPE TRANSCRIPTIONAL REGULATORY PROTEIN GABR"/>
    <property type="match status" value="1"/>
</dbReference>
<accession>A0ABR7YM89</accession>
<comment type="caution">
    <text evidence="7">The sequence shown here is derived from an EMBL/GenBank/DDBJ whole genome shotgun (WGS) entry which is preliminary data.</text>
</comment>
<dbReference type="InterPro" id="IPR015424">
    <property type="entry name" value="PyrdxlP-dep_Trfase"/>
</dbReference>
<keyword evidence="5" id="KW-0804">Transcription</keyword>
<evidence type="ECO:0000256" key="4">
    <source>
        <dbReference type="ARBA" id="ARBA00023125"/>
    </source>
</evidence>
<evidence type="ECO:0000313" key="7">
    <source>
        <dbReference type="EMBL" id="MBD1432298.1"/>
    </source>
</evidence>
<proteinExistence type="inferred from homology"/>
<dbReference type="EMBL" id="JACOIK010000003">
    <property type="protein sequence ID" value="MBD1432298.1"/>
    <property type="molecule type" value="Genomic_DNA"/>
</dbReference>
<dbReference type="InterPro" id="IPR004839">
    <property type="entry name" value="Aminotransferase_I/II_large"/>
</dbReference>
<dbReference type="InterPro" id="IPR036388">
    <property type="entry name" value="WH-like_DNA-bd_sf"/>
</dbReference>
<feature type="domain" description="HTH gntR-type" evidence="6">
    <location>
        <begin position="20"/>
        <end position="88"/>
    </location>
</feature>
<dbReference type="CDD" id="cd07377">
    <property type="entry name" value="WHTH_GntR"/>
    <property type="match status" value="1"/>
</dbReference>